<organism evidence="1 2">
    <name type="scientific">Cymbomonas tetramitiformis</name>
    <dbReference type="NCBI Taxonomy" id="36881"/>
    <lineage>
        <taxon>Eukaryota</taxon>
        <taxon>Viridiplantae</taxon>
        <taxon>Chlorophyta</taxon>
        <taxon>Pyramimonadophyceae</taxon>
        <taxon>Pyramimonadales</taxon>
        <taxon>Pyramimonadaceae</taxon>
        <taxon>Cymbomonas</taxon>
    </lineage>
</organism>
<accession>A0AAE0GTB3</accession>
<proteinExistence type="predicted"/>
<protein>
    <submittedName>
        <fullName evidence="1">Uncharacterized protein</fullName>
    </submittedName>
</protein>
<dbReference type="Proteomes" id="UP001190700">
    <property type="component" value="Unassembled WGS sequence"/>
</dbReference>
<evidence type="ECO:0000313" key="1">
    <source>
        <dbReference type="EMBL" id="KAK3283643.1"/>
    </source>
</evidence>
<reference evidence="1 2" key="1">
    <citation type="journal article" date="2015" name="Genome Biol. Evol.">
        <title>Comparative Genomics of a Bacterivorous Green Alga Reveals Evolutionary Causalities and Consequences of Phago-Mixotrophic Mode of Nutrition.</title>
        <authorList>
            <person name="Burns J.A."/>
            <person name="Paasch A."/>
            <person name="Narechania A."/>
            <person name="Kim E."/>
        </authorList>
    </citation>
    <scope>NUCLEOTIDE SEQUENCE [LARGE SCALE GENOMIC DNA]</scope>
    <source>
        <strain evidence="1 2">PLY_AMNH</strain>
    </source>
</reference>
<name>A0AAE0GTB3_9CHLO</name>
<dbReference type="AlphaFoldDB" id="A0AAE0GTB3"/>
<keyword evidence="2" id="KW-1185">Reference proteome</keyword>
<sequence>MRLRDGVETAVFGAGQHVDVDSRCVMHKPVAEAALKQNHTNKLVIERHRVVRVGEVGAPFGTHFTTNSREPFLAFAEHRRALVRFVGTAASFGSRISFARKIEQTSDDKTRRRVSFFVGRIRTR</sequence>
<evidence type="ECO:0000313" key="2">
    <source>
        <dbReference type="Proteomes" id="UP001190700"/>
    </source>
</evidence>
<gene>
    <name evidence="1" type="ORF">CYMTET_8675</name>
</gene>
<dbReference type="EMBL" id="LGRX02002698">
    <property type="protein sequence ID" value="KAK3283643.1"/>
    <property type="molecule type" value="Genomic_DNA"/>
</dbReference>
<comment type="caution">
    <text evidence="1">The sequence shown here is derived from an EMBL/GenBank/DDBJ whole genome shotgun (WGS) entry which is preliminary data.</text>
</comment>